<dbReference type="InterPro" id="IPR036937">
    <property type="entry name" value="Adhesion_dom_fimbrial_sf"/>
</dbReference>
<keyword evidence="4" id="KW-0281">Fimbrium</keyword>
<evidence type="ECO:0000313" key="8">
    <source>
        <dbReference type="Proteomes" id="UP000237673"/>
    </source>
</evidence>
<reference evidence="7 8" key="1">
    <citation type="submission" date="2018-01" db="EMBL/GenBank/DDBJ databases">
        <title>Complete and assembled Genome of Pantoea calida DSM22759T.</title>
        <authorList>
            <person name="Stevens M.J.A."/>
            <person name="Zurfluh K."/>
            <person name="Stephan R."/>
        </authorList>
    </citation>
    <scope>NUCLEOTIDE SEQUENCE [LARGE SCALE GENOMIC DNA]</scope>
    <source>
        <strain evidence="7 8">DSM 22759</strain>
    </source>
</reference>
<dbReference type="RefSeq" id="WP_038629568.1">
    <property type="nucleotide sequence ID" value="NZ_CP026378.1"/>
</dbReference>
<comment type="similarity">
    <text evidence="2">Belongs to the fimbrial protein family.</text>
</comment>
<evidence type="ECO:0000259" key="6">
    <source>
        <dbReference type="Pfam" id="PF00419"/>
    </source>
</evidence>
<dbReference type="Proteomes" id="UP000237673">
    <property type="component" value="Chromosome"/>
</dbReference>
<accession>A0ABN5H5S7</accession>
<keyword evidence="8" id="KW-1185">Reference proteome</keyword>
<dbReference type="PANTHER" id="PTHR33420:SF3">
    <property type="entry name" value="FIMBRIAL SUBUNIT ELFA"/>
    <property type="match status" value="1"/>
</dbReference>
<dbReference type="Gene3D" id="2.60.40.1090">
    <property type="entry name" value="Fimbrial-type adhesion domain"/>
    <property type="match status" value="1"/>
</dbReference>
<evidence type="ECO:0000256" key="2">
    <source>
        <dbReference type="ARBA" id="ARBA00006671"/>
    </source>
</evidence>
<proteinExistence type="inferred from homology"/>
<keyword evidence="3 5" id="KW-0732">Signal</keyword>
<dbReference type="SUPFAM" id="SSF49401">
    <property type="entry name" value="Bacterial adhesins"/>
    <property type="match status" value="1"/>
</dbReference>
<evidence type="ECO:0000313" key="7">
    <source>
        <dbReference type="EMBL" id="AUY23673.1"/>
    </source>
</evidence>
<comment type="subcellular location">
    <subcellularLocation>
        <location evidence="1">Fimbrium</location>
    </subcellularLocation>
</comment>
<evidence type="ECO:0000256" key="5">
    <source>
        <dbReference type="SAM" id="SignalP"/>
    </source>
</evidence>
<dbReference type="InterPro" id="IPR000259">
    <property type="entry name" value="Adhesion_dom_fimbrial"/>
</dbReference>
<evidence type="ECO:0000256" key="4">
    <source>
        <dbReference type="ARBA" id="ARBA00023263"/>
    </source>
</evidence>
<dbReference type="Pfam" id="PF00419">
    <property type="entry name" value="Fimbrial"/>
    <property type="match status" value="1"/>
</dbReference>
<feature type="domain" description="Fimbrial-type adhesion" evidence="6">
    <location>
        <begin position="40"/>
        <end position="187"/>
    </location>
</feature>
<organism evidence="7 8">
    <name type="scientific">Mixta calida</name>
    <dbReference type="NCBI Taxonomy" id="665913"/>
    <lineage>
        <taxon>Bacteria</taxon>
        <taxon>Pseudomonadati</taxon>
        <taxon>Pseudomonadota</taxon>
        <taxon>Gammaproteobacteria</taxon>
        <taxon>Enterobacterales</taxon>
        <taxon>Erwiniaceae</taxon>
        <taxon>Mixta</taxon>
    </lineage>
</organism>
<name>A0ABN5H5S7_9GAMM</name>
<feature type="signal peptide" evidence="5">
    <location>
        <begin position="1"/>
        <end position="22"/>
    </location>
</feature>
<sequence length="188" mass="20012">MKTELRVMALILSCFASGAAISAGTNPGDIGGAQGPGGQINFTGNITDASCNVDTAKIDENVRLGTWASSYFTTVGTETQKQPFHISVKDCPDTVTKVAVLFDGQAADANEELLAINNGPGTATGVAIQLYEDDKQQKVKLGHVTNEHDIKTHDKDTELTFYADYRSTSEDVTVGEANAVVNFSMVYN</sequence>
<protein>
    <submittedName>
        <fullName evidence="7">Type 1 fimbrial protein</fullName>
    </submittedName>
</protein>
<evidence type="ECO:0000256" key="1">
    <source>
        <dbReference type="ARBA" id="ARBA00004561"/>
    </source>
</evidence>
<gene>
    <name evidence="7" type="ORF">C2E16_01290</name>
</gene>
<dbReference type="PANTHER" id="PTHR33420">
    <property type="entry name" value="FIMBRIAL SUBUNIT ELFA-RELATED"/>
    <property type="match status" value="1"/>
</dbReference>
<dbReference type="InterPro" id="IPR008966">
    <property type="entry name" value="Adhesion_dom_sf"/>
</dbReference>
<evidence type="ECO:0000256" key="3">
    <source>
        <dbReference type="ARBA" id="ARBA00022729"/>
    </source>
</evidence>
<dbReference type="InterPro" id="IPR050263">
    <property type="entry name" value="Bact_Fimbrial_Adh_Pro"/>
</dbReference>
<feature type="chain" id="PRO_5047041804" evidence="5">
    <location>
        <begin position="23"/>
        <end position="188"/>
    </location>
</feature>
<dbReference type="EMBL" id="CP026378">
    <property type="protein sequence ID" value="AUY23673.1"/>
    <property type="molecule type" value="Genomic_DNA"/>
</dbReference>